<protein>
    <submittedName>
        <fullName evidence="2">Uncharacterized protein</fullName>
    </submittedName>
</protein>
<dbReference type="AlphaFoldDB" id="A0AAW0QGY8"/>
<dbReference type="EMBL" id="JAQQWP010000009">
    <property type="protein sequence ID" value="KAK8101827.1"/>
    <property type="molecule type" value="Genomic_DNA"/>
</dbReference>
<organism evidence="2 3">
    <name type="scientific">Apiospora kogelbergensis</name>
    <dbReference type="NCBI Taxonomy" id="1337665"/>
    <lineage>
        <taxon>Eukaryota</taxon>
        <taxon>Fungi</taxon>
        <taxon>Dikarya</taxon>
        <taxon>Ascomycota</taxon>
        <taxon>Pezizomycotina</taxon>
        <taxon>Sordariomycetes</taxon>
        <taxon>Xylariomycetidae</taxon>
        <taxon>Amphisphaeriales</taxon>
        <taxon>Apiosporaceae</taxon>
        <taxon>Apiospora</taxon>
    </lineage>
</organism>
<keyword evidence="1" id="KW-0732">Signal</keyword>
<evidence type="ECO:0000256" key="1">
    <source>
        <dbReference type="SAM" id="SignalP"/>
    </source>
</evidence>
<proteinExistence type="predicted"/>
<evidence type="ECO:0000313" key="2">
    <source>
        <dbReference type="EMBL" id="KAK8101827.1"/>
    </source>
</evidence>
<comment type="caution">
    <text evidence="2">The sequence shown here is derived from an EMBL/GenBank/DDBJ whole genome shotgun (WGS) entry which is preliminary data.</text>
</comment>
<sequence>MQFSLPTAVILFCATTALAFPQADSFDNLIARDDEALDVVDVDLNADDFEELVARKTRCENKGLIKRVKKEYKGKCAPKDSKGIRDAHNCKDKEGGKSYLCVVNNKAACYNIKDALSKEFFSGECFK</sequence>
<feature type="signal peptide" evidence="1">
    <location>
        <begin position="1"/>
        <end position="19"/>
    </location>
</feature>
<evidence type="ECO:0000313" key="3">
    <source>
        <dbReference type="Proteomes" id="UP001392437"/>
    </source>
</evidence>
<accession>A0AAW0QGY8</accession>
<dbReference type="Proteomes" id="UP001392437">
    <property type="component" value="Unassembled WGS sequence"/>
</dbReference>
<keyword evidence="3" id="KW-1185">Reference proteome</keyword>
<reference evidence="2 3" key="1">
    <citation type="submission" date="2023-01" db="EMBL/GenBank/DDBJ databases">
        <title>Analysis of 21 Apiospora genomes using comparative genomics revels a genus with tremendous synthesis potential of carbohydrate active enzymes and secondary metabolites.</title>
        <authorList>
            <person name="Sorensen T."/>
        </authorList>
    </citation>
    <scope>NUCLEOTIDE SEQUENCE [LARGE SCALE GENOMIC DNA]</scope>
    <source>
        <strain evidence="2 3">CBS 117206</strain>
    </source>
</reference>
<feature type="chain" id="PRO_5044001850" evidence="1">
    <location>
        <begin position="20"/>
        <end position="127"/>
    </location>
</feature>
<gene>
    <name evidence="2" type="ORF">PG999_012201</name>
</gene>
<name>A0AAW0QGY8_9PEZI</name>